<feature type="chain" id="PRO_5003317320" evidence="6">
    <location>
        <begin position="22"/>
        <end position="484"/>
    </location>
</feature>
<gene>
    <name evidence="8" type="ORF">MELLADRAFT_89072</name>
</gene>
<dbReference type="Pfam" id="PF00026">
    <property type="entry name" value="Asp"/>
    <property type="match status" value="1"/>
</dbReference>
<evidence type="ECO:0000256" key="3">
    <source>
        <dbReference type="PIRSR" id="PIRSR601461-1"/>
    </source>
</evidence>
<keyword evidence="9" id="KW-1185">Reference proteome</keyword>
<dbReference type="PANTHER" id="PTHR47966:SF6">
    <property type="entry name" value="PEPTIDASE A1 DOMAIN-CONTAINING PROTEIN"/>
    <property type="match status" value="1"/>
</dbReference>
<dbReference type="InterPro" id="IPR001461">
    <property type="entry name" value="Aspartic_peptidase_A1"/>
</dbReference>
<dbReference type="Gene3D" id="2.40.70.10">
    <property type="entry name" value="Acid Proteases"/>
    <property type="match status" value="2"/>
</dbReference>
<keyword evidence="2 5" id="KW-0064">Aspartyl protease</keyword>
<proteinExistence type="inferred from homology"/>
<keyword evidence="5" id="KW-0378">Hydrolase</keyword>
<evidence type="ECO:0000313" key="9">
    <source>
        <dbReference type="Proteomes" id="UP000001072"/>
    </source>
</evidence>
<dbReference type="FunCoup" id="F4R6W3">
    <property type="interactions" value="44"/>
</dbReference>
<protein>
    <submittedName>
        <fullName evidence="8">Aspartic peptidase A1</fullName>
    </submittedName>
</protein>
<dbReference type="PROSITE" id="PS51767">
    <property type="entry name" value="PEPTIDASE_A1"/>
    <property type="match status" value="1"/>
</dbReference>
<organism evidence="9">
    <name type="scientific">Melampsora larici-populina (strain 98AG31 / pathotype 3-4-7)</name>
    <name type="common">Poplar leaf rust fungus</name>
    <dbReference type="NCBI Taxonomy" id="747676"/>
    <lineage>
        <taxon>Eukaryota</taxon>
        <taxon>Fungi</taxon>
        <taxon>Dikarya</taxon>
        <taxon>Basidiomycota</taxon>
        <taxon>Pucciniomycotina</taxon>
        <taxon>Pucciniomycetes</taxon>
        <taxon>Pucciniales</taxon>
        <taxon>Melampsoraceae</taxon>
        <taxon>Melampsora</taxon>
    </lineage>
</organism>
<dbReference type="HOGENOM" id="CLU_013253_1_4_1"/>
<keyword evidence="4" id="KW-1015">Disulfide bond</keyword>
<evidence type="ECO:0000256" key="1">
    <source>
        <dbReference type="ARBA" id="ARBA00007447"/>
    </source>
</evidence>
<dbReference type="PRINTS" id="PR00792">
    <property type="entry name" value="PEPSIN"/>
</dbReference>
<dbReference type="MEROPS" id="A01.013"/>
<dbReference type="VEuPathDB" id="FungiDB:MELLADRAFT_89072"/>
<keyword evidence="6" id="KW-0732">Signal</keyword>
<evidence type="ECO:0000256" key="4">
    <source>
        <dbReference type="PIRSR" id="PIRSR601461-2"/>
    </source>
</evidence>
<name>F4R6W3_MELLP</name>
<evidence type="ECO:0000259" key="7">
    <source>
        <dbReference type="PROSITE" id="PS51767"/>
    </source>
</evidence>
<dbReference type="GO" id="GO:0006508">
    <property type="term" value="P:proteolysis"/>
    <property type="evidence" value="ECO:0007669"/>
    <property type="project" value="UniProtKB-KW"/>
</dbReference>
<dbReference type="STRING" id="747676.F4R6W3"/>
<reference evidence="9" key="1">
    <citation type="journal article" date="2011" name="Proc. Natl. Acad. Sci. U.S.A.">
        <title>Obligate biotrophy features unraveled by the genomic analysis of rust fungi.</title>
        <authorList>
            <person name="Duplessis S."/>
            <person name="Cuomo C.A."/>
            <person name="Lin Y.-C."/>
            <person name="Aerts A."/>
            <person name="Tisserant E."/>
            <person name="Veneault-Fourrey C."/>
            <person name="Joly D.L."/>
            <person name="Hacquard S."/>
            <person name="Amselem J."/>
            <person name="Cantarel B.L."/>
            <person name="Chiu R."/>
            <person name="Coutinho P.M."/>
            <person name="Feau N."/>
            <person name="Field M."/>
            <person name="Frey P."/>
            <person name="Gelhaye E."/>
            <person name="Goldberg J."/>
            <person name="Grabherr M.G."/>
            <person name="Kodira C.D."/>
            <person name="Kohler A."/>
            <person name="Kuees U."/>
            <person name="Lindquist E.A."/>
            <person name="Lucas S.M."/>
            <person name="Mago R."/>
            <person name="Mauceli E."/>
            <person name="Morin E."/>
            <person name="Murat C."/>
            <person name="Pangilinan J.L."/>
            <person name="Park R."/>
            <person name="Pearson M."/>
            <person name="Quesneville H."/>
            <person name="Rouhier N."/>
            <person name="Sakthikumar S."/>
            <person name="Salamov A.A."/>
            <person name="Schmutz J."/>
            <person name="Selles B."/>
            <person name="Shapiro H."/>
            <person name="Tanguay P."/>
            <person name="Tuskan G.A."/>
            <person name="Henrissat B."/>
            <person name="Van de Peer Y."/>
            <person name="Rouze P."/>
            <person name="Ellis J.G."/>
            <person name="Dodds P.N."/>
            <person name="Schein J.E."/>
            <person name="Zhong S."/>
            <person name="Hamelin R.C."/>
            <person name="Grigoriev I.V."/>
            <person name="Szabo L.J."/>
            <person name="Martin F."/>
        </authorList>
    </citation>
    <scope>NUCLEOTIDE SEQUENCE [LARGE SCALE GENOMIC DNA]</scope>
    <source>
        <strain evidence="9">98AG31 / pathotype 3-4-7</strain>
    </source>
</reference>
<dbReference type="GO" id="GO:0004190">
    <property type="term" value="F:aspartic-type endopeptidase activity"/>
    <property type="evidence" value="ECO:0007669"/>
    <property type="project" value="UniProtKB-KW"/>
</dbReference>
<dbReference type="KEGG" id="mlr:MELLADRAFT_89072"/>
<feature type="signal peptide" evidence="6">
    <location>
        <begin position="1"/>
        <end position="21"/>
    </location>
</feature>
<feature type="active site" evidence="3">
    <location>
        <position position="377"/>
    </location>
</feature>
<dbReference type="OrthoDB" id="15189at2759"/>
<dbReference type="InterPro" id="IPR033121">
    <property type="entry name" value="PEPTIDASE_A1"/>
</dbReference>
<dbReference type="InterPro" id="IPR034164">
    <property type="entry name" value="Pepsin-like_dom"/>
</dbReference>
<dbReference type="CDD" id="cd05471">
    <property type="entry name" value="pepsin_like"/>
    <property type="match status" value="1"/>
</dbReference>
<dbReference type="InterPro" id="IPR021109">
    <property type="entry name" value="Peptidase_aspartic_dom_sf"/>
</dbReference>
<dbReference type="EMBL" id="GL883091">
    <property type="protein sequence ID" value="EGG12385.1"/>
    <property type="molecule type" value="Genomic_DNA"/>
</dbReference>
<accession>F4R6W3</accession>
<dbReference type="RefSeq" id="XP_007404760.1">
    <property type="nucleotide sequence ID" value="XM_007404698.1"/>
</dbReference>
<dbReference type="InParanoid" id="F4R6W3"/>
<evidence type="ECO:0000256" key="5">
    <source>
        <dbReference type="RuleBase" id="RU000454"/>
    </source>
</evidence>
<feature type="disulfide bond" evidence="4">
    <location>
        <begin position="201"/>
        <end position="206"/>
    </location>
</feature>
<dbReference type="PANTHER" id="PTHR47966">
    <property type="entry name" value="BETA-SITE APP-CLEAVING ENZYME, ISOFORM A-RELATED"/>
    <property type="match status" value="1"/>
</dbReference>
<comment type="similarity">
    <text evidence="1 5">Belongs to the peptidase A1 family.</text>
</comment>
<feature type="active site" evidence="3">
    <location>
        <position position="188"/>
    </location>
</feature>
<dbReference type="PROSITE" id="PS00141">
    <property type="entry name" value="ASP_PROTEASE"/>
    <property type="match status" value="1"/>
</dbReference>
<dbReference type="GeneID" id="18935076"/>
<sequence length="484" mass="51150">MPAIHFFVLLISFISFGSNFAVPVDDGPSSLTRRLPSGATLYQLSRRGSLVDEDGVLDQDKFDNHIRYVLRKQIEGAMNYYMNTGNVLATFNMTPYQLEDVYNTGALPLVDDTPPTDGTGAAVRVSQAIGSAENPSISRVQSGAISPLSRASARGGAVPMNNLAGKDLIWAAPIQIGTPPKTFFVSIDTGSSDLFVASDRCPQAQCAGKNLYLASESVTAIPTARNFSIGFGDGSSVKAIVVRDTVSVAGQTLPNMGFGAVTQLSPQFQSSTGDTSDGLMGFGFPSLSQSKTDPFFTTLTKADPQMGVIGTKFVGRSVSGSELTIGGVNPLSFRGPFTTLNVLAMTGQQAGFWDVEFEGATLNGRPLQLTSTIATIDTGTSIIAVPQADARTIYASIPGSTAKSGGQYSFPCAANPMLSMNFGGRAFNINPQDMSIGRDRQGNCVGGIVGTDRQGVWLVGQVFLKNVYTAYDQRNYTVSFADLA</sequence>
<dbReference type="eggNOG" id="KOG1339">
    <property type="taxonomic scope" value="Eukaryota"/>
</dbReference>
<feature type="domain" description="Peptidase A1" evidence="7">
    <location>
        <begin position="170"/>
        <end position="481"/>
    </location>
</feature>
<dbReference type="InterPro" id="IPR001969">
    <property type="entry name" value="Aspartic_peptidase_AS"/>
</dbReference>
<dbReference type="SUPFAM" id="SSF50630">
    <property type="entry name" value="Acid proteases"/>
    <property type="match status" value="1"/>
</dbReference>
<evidence type="ECO:0000313" key="8">
    <source>
        <dbReference type="EMBL" id="EGG12385.1"/>
    </source>
</evidence>
<dbReference type="AlphaFoldDB" id="F4R6W3"/>
<evidence type="ECO:0000256" key="6">
    <source>
        <dbReference type="SAM" id="SignalP"/>
    </source>
</evidence>
<dbReference type="Proteomes" id="UP000001072">
    <property type="component" value="Unassembled WGS sequence"/>
</dbReference>
<keyword evidence="5" id="KW-0645">Protease</keyword>
<evidence type="ECO:0000256" key="2">
    <source>
        <dbReference type="ARBA" id="ARBA00022750"/>
    </source>
</evidence>